<dbReference type="SMART" id="SM00388">
    <property type="entry name" value="HisKA"/>
    <property type="match status" value="1"/>
</dbReference>
<keyword evidence="4" id="KW-0418">Kinase</keyword>
<comment type="catalytic activity">
    <reaction evidence="1">
        <text>ATP + protein L-histidine = ADP + protein N-phospho-L-histidine.</text>
        <dbReference type="EC" id="2.7.13.3"/>
    </reaction>
</comment>
<dbReference type="InterPro" id="IPR011990">
    <property type="entry name" value="TPR-like_helical_dom_sf"/>
</dbReference>
<dbReference type="PROSITE" id="PS50109">
    <property type="entry name" value="HIS_KIN"/>
    <property type="match status" value="1"/>
</dbReference>
<evidence type="ECO:0000313" key="9">
    <source>
        <dbReference type="Proteomes" id="UP000006262"/>
    </source>
</evidence>
<dbReference type="EMBL" id="AGZN01000031">
    <property type="protein sequence ID" value="EKN23688.1"/>
    <property type="molecule type" value="Genomic_DNA"/>
</dbReference>
<feature type="transmembrane region" description="Helical" evidence="6">
    <location>
        <begin position="403"/>
        <end position="425"/>
    </location>
</feature>
<dbReference type="Gene3D" id="1.25.40.10">
    <property type="entry name" value="Tetratricopeptide repeat domain"/>
    <property type="match status" value="1"/>
</dbReference>
<evidence type="ECO:0000256" key="1">
    <source>
        <dbReference type="ARBA" id="ARBA00000085"/>
    </source>
</evidence>
<dbReference type="SUPFAM" id="SSF48452">
    <property type="entry name" value="TPR-like"/>
    <property type="match status" value="1"/>
</dbReference>
<dbReference type="RefSeq" id="WP_005867139.1">
    <property type="nucleotide sequence ID" value="NZ_JH976489.1"/>
</dbReference>
<keyword evidence="5" id="KW-0902">Two-component regulatory system</keyword>
<dbReference type="InterPro" id="IPR050736">
    <property type="entry name" value="Sensor_HK_Regulatory"/>
</dbReference>
<organism evidence="8 9">
    <name type="scientific">Parabacteroides distasonis CL09T03C24</name>
    <dbReference type="NCBI Taxonomy" id="999417"/>
    <lineage>
        <taxon>Bacteria</taxon>
        <taxon>Pseudomonadati</taxon>
        <taxon>Bacteroidota</taxon>
        <taxon>Bacteroidia</taxon>
        <taxon>Bacteroidales</taxon>
        <taxon>Tannerellaceae</taxon>
        <taxon>Parabacteroides</taxon>
    </lineage>
</organism>
<dbReference type="EC" id="2.7.13.3" evidence="2"/>
<dbReference type="InterPro" id="IPR036097">
    <property type="entry name" value="HisK_dim/P_sf"/>
</dbReference>
<dbReference type="Gene3D" id="1.10.287.130">
    <property type="match status" value="1"/>
</dbReference>
<dbReference type="Proteomes" id="UP000006262">
    <property type="component" value="Unassembled WGS sequence"/>
</dbReference>
<dbReference type="InterPro" id="IPR003661">
    <property type="entry name" value="HisK_dim/P_dom"/>
</dbReference>
<keyword evidence="6" id="KW-0812">Transmembrane</keyword>
<comment type="caution">
    <text evidence="8">The sequence shown here is derived from an EMBL/GenBank/DDBJ whole genome shotgun (WGS) entry which is preliminary data.</text>
</comment>
<dbReference type="InterPro" id="IPR005467">
    <property type="entry name" value="His_kinase_dom"/>
</dbReference>
<evidence type="ECO:0000313" key="8">
    <source>
        <dbReference type="EMBL" id="EKN23688.1"/>
    </source>
</evidence>
<dbReference type="SUPFAM" id="SSF47384">
    <property type="entry name" value="Homodimeric domain of signal transducing histidine kinase"/>
    <property type="match status" value="1"/>
</dbReference>
<protein>
    <recommendedName>
        <fullName evidence="2">histidine kinase</fullName>
        <ecNumber evidence="2">2.7.13.3</ecNumber>
    </recommendedName>
</protein>
<reference evidence="8 9" key="1">
    <citation type="submission" date="2012-02" db="EMBL/GenBank/DDBJ databases">
        <title>The Genome Sequence of Parabacteroides distasonis CL09T03C24.</title>
        <authorList>
            <consortium name="The Broad Institute Genome Sequencing Platform"/>
            <person name="Earl A."/>
            <person name="Ward D."/>
            <person name="Feldgarden M."/>
            <person name="Gevers D."/>
            <person name="Zitomersky N.L."/>
            <person name="Coyne M.J."/>
            <person name="Comstock L.E."/>
            <person name="Young S.K."/>
            <person name="Zeng Q."/>
            <person name="Gargeya S."/>
            <person name="Fitzgerald M."/>
            <person name="Haas B."/>
            <person name="Abouelleil A."/>
            <person name="Alvarado L."/>
            <person name="Arachchi H.M."/>
            <person name="Berlin A."/>
            <person name="Chapman S.B."/>
            <person name="Gearin G."/>
            <person name="Goldberg J."/>
            <person name="Griggs A."/>
            <person name="Gujja S."/>
            <person name="Hansen M."/>
            <person name="Heiman D."/>
            <person name="Howarth C."/>
            <person name="Larimer J."/>
            <person name="Lui A."/>
            <person name="MacDonald P.J.P."/>
            <person name="McCowen C."/>
            <person name="Montmayeur A."/>
            <person name="Murphy C."/>
            <person name="Neiman D."/>
            <person name="Pearson M."/>
            <person name="Priest M."/>
            <person name="Roberts A."/>
            <person name="Saif S."/>
            <person name="Shea T."/>
            <person name="Sisk P."/>
            <person name="Stolte C."/>
            <person name="Sykes S."/>
            <person name="Wortman J."/>
            <person name="Nusbaum C."/>
            <person name="Birren B."/>
        </authorList>
    </citation>
    <scope>NUCLEOTIDE SEQUENCE [LARGE SCALE GENOMIC DNA]</scope>
    <source>
        <strain evidence="8 9">CL09T03C24</strain>
    </source>
</reference>
<dbReference type="PANTHER" id="PTHR43711:SF31">
    <property type="entry name" value="HISTIDINE KINASE"/>
    <property type="match status" value="1"/>
</dbReference>
<name>A0AAD2YHC5_PARDI</name>
<feature type="domain" description="Histidine kinase" evidence="7">
    <location>
        <begin position="454"/>
        <end position="667"/>
    </location>
</feature>
<gene>
    <name evidence="8" type="ORF">HMPREF1059_03112</name>
</gene>
<keyword evidence="3" id="KW-0808">Transferase</keyword>
<sequence length="672" mass="78982">MYKKQIVLILIALSTTFIFDNVRAASTLDSLEQVLARLPDSARLIKLNDLAYQNPDDYSYKIYAEKLLKEAEQQKNNKYLGNAYFLLIKYHYSHDIDSMRLLLKEAEPVFLNGNNLEYFFRTKTWNIYTYEQQENDERVFSEAKLINKLSEQLNYPEGKEMVDQAIAHYYSSKKLFKEAFNLYEDVYKRMEARNSSPIKRINIIRQILNHRGDEIDVNKRIYYLQKLKTYIDECQENNITQLDKENPLYYIKYLYHRSYLFVAYDLGDTALMRSHLQEAEYMTQEYPIKNQATVLMRLKAHYYILSKQYTKAIDLYNEMIKDISPKHNRQYLIDLLYEQADMYHKIGKDDLAISQYKKCISLNDSLRRSEYLDELAKMQIQHQEDKKALKIKELQLKVSHNTLWELGALLIISLLTCTFFGYIIYSRKKRNRFLRKAKERAEESDRMKSAFLSNINHEIRTPLNAIIGFSEILIDEEDEEQRRQYVNIIRENNGMLQQLIDGILSISNIESGTISFKFTNFSLSELMKEIRHIAPTKIPGTTNIEYSQGPDKKIKADRSYLGQALINLLLFSASRAPKGNIRFGYKIKDDTVSFFIQNTDLEISQEEISLLLDYRLLLQRWTKGVGMGVNLELAATKTLVKRMGGDLELVSRSRQGMVIYLIIPLKPHNSQQ</sequence>
<evidence type="ECO:0000256" key="5">
    <source>
        <dbReference type="ARBA" id="ARBA00023012"/>
    </source>
</evidence>
<dbReference type="GO" id="GO:0000155">
    <property type="term" value="F:phosphorelay sensor kinase activity"/>
    <property type="evidence" value="ECO:0007669"/>
    <property type="project" value="InterPro"/>
</dbReference>
<evidence type="ECO:0000256" key="2">
    <source>
        <dbReference type="ARBA" id="ARBA00012438"/>
    </source>
</evidence>
<evidence type="ECO:0000259" key="7">
    <source>
        <dbReference type="PROSITE" id="PS50109"/>
    </source>
</evidence>
<evidence type="ECO:0000256" key="6">
    <source>
        <dbReference type="SAM" id="Phobius"/>
    </source>
</evidence>
<dbReference type="Gene3D" id="3.30.565.10">
    <property type="entry name" value="Histidine kinase-like ATPase, C-terminal domain"/>
    <property type="match status" value="1"/>
</dbReference>
<evidence type="ECO:0000256" key="3">
    <source>
        <dbReference type="ARBA" id="ARBA00022679"/>
    </source>
</evidence>
<keyword evidence="6" id="KW-0472">Membrane</keyword>
<accession>A0AAD2YHC5</accession>
<evidence type="ECO:0000256" key="4">
    <source>
        <dbReference type="ARBA" id="ARBA00022777"/>
    </source>
</evidence>
<dbReference type="InterPro" id="IPR003594">
    <property type="entry name" value="HATPase_dom"/>
</dbReference>
<dbReference type="PANTHER" id="PTHR43711">
    <property type="entry name" value="TWO-COMPONENT HISTIDINE KINASE"/>
    <property type="match status" value="1"/>
</dbReference>
<dbReference type="SUPFAM" id="SSF55874">
    <property type="entry name" value="ATPase domain of HSP90 chaperone/DNA topoisomerase II/histidine kinase"/>
    <property type="match status" value="1"/>
</dbReference>
<dbReference type="Pfam" id="PF00512">
    <property type="entry name" value="HisKA"/>
    <property type="match status" value="1"/>
</dbReference>
<keyword evidence="6" id="KW-1133">Transmembrane helix</keyword>
<dbReference type="InterPro" id="IPR036890">
    <property type="entry name" value="HATPase_C_sf"/>
</dbReference>
<dbReference type="Pfam" id="PF02518">
    <property type="entry name" value="HATPase_c"/>
    <property type="match status" value="1"/>
</dbReference>
<dbReference type="CDD" id="cd00082">
    <property type="entry name" value="HisKA"/>
    <property type="match status" value="1"/>
</dbReference>
<proteinExistence type="predicted"/>
<dbReference type="AlphaFoldDB" id="A0AAD2YHC5"/>